<keyword evidence="2" id="KW-1185">Reference proteome</keyword>
<dbReference type="AlphaFoldDB" id="A0A1G7F7A8"/>
<proteinExistence type="predicted"/>
<organism evidence="1 2">
    <name type="scientific">Ulvibacter litoralis</name>
    <dbReference type="NCBI Taxonomy" id="227084"/>
    <lineage>
        <taxon>Bacteria</taxon>
        <taxon>Pseudomonadati</taxon>
        <taxon>Bacteroidota</taxon>
        <taxon>Flavobacteriia</taxon>
        <taxon>Flavobacteriales</taxon>
        <taxon>Flavobacteriaceae</taxon>
        <taxon>Ulvibacter</taxon>
    </lineage>
</organism>
<dbReference type="Proteomes" id="UP000199321">
    <property type="component" value="Unassembled WGS sequence"/>
</dbReference>
<dbReference type="STRING" id="227084.SAMN05421855_102383"/>
<dbReference type="RefSeq" id="WP_093142820.1">
    <property type="nucleotide sequence ID" value="NZ_BMWO01000002.1"/>
</dbReference>
<dbReference type="Pfam" id="PF14054">
    <property type="entry name" value="DUF4249"/>
    <property type="match status" value="1"/>
</dbReference>
<accession>A0A1G7F7A8</accession>
<sequence length="398" mass="44568">MKRIYIVLLVVATIIQTSCTESIEIETIDYESVLVVESTITNELKPQLVKLSRTSPLNEPGGFKEHNATVTVSGSDGTLFSFSEEGTTGDYYSNAAFQAVPGVSYTLEIDTQSGEKYTSSEVVIAPAVAMDNVYTELITKDGEQGISVFVDTQDPTGNAKYFRYEYEETYKVVAPFPSSLTISIENFNAQTGTYDVVTSPREPEEVCYSTEFSTGIIQTSTTELTDNQVLRFPVRFIPADNSVLRSRYSILVKQYTQSIEAATFYKIINELGSVESLLSQGQPGYVPGNISAVGDPSKKVIGFFEASSFTSERIYFNYEDFGLEIPPFFIECDYLILDYRDNTALDNDPNERDVLRTYVNFFDYQLVVSNDPFYHIAKIECTVCTSFSSNVRPDFWTD</sequence>
<dbReference type="EMBL" id="FNBA01000002">
    <property type="protein sequence ID" value="SDE71820.1"/>
    <property type="molecule type" value="Genomic_DNA"/>
</dbReference>
<gene>
    <name evidence="1" type="ORF">SAMN05421855_102383</name>
</gene>
<evidence type="ECO:0000313" key="2">
    <source>
        <dbReference type="Proteomes" id="UP000199321"/>
    </source>
</evidence>
<dbReference type="OrthoDB" id="1062680at2"/>
<evidence type="ECO:0000313" key="1">
    <source>
        <dbReference type="EMBL" id="SDE71820.1"/>
    </source>
</evidence>
<name>A0A1G7F7A8_9FLAO</name>
<protein>
    <recommendedName>
        <fullName evidence="3">DUF4249 domain-containing protein</fullName>
    </recommendedName>
</protein>
<dbReference type="InterPro" id="IPR025345">
    <property type="entry name" value="DUF4249"/>
</dbReference>
<evidence type="ECO:0008006" key="3">
    <source>
        <dbReference type="Google" id="ProtNLM"/>
    </source>
</evidence>
<reference evidence="1 2" key="1">
    <citation type="submission" date="2016-10" db="EMBL/GenBank/DDBJ databases">
        <authorList>
            <person name="de Groot N.N."/>
        </authorList>
    </citation>
    <scope>NUCLEOTIDE SEQUENCE [LARGE SCALE GENOMIC DNA]</scope>
    <source>
        <strain evidence="1 2">DSM 16195</strain>
    </source>
</reference>